<dbReference type="RefSeq" id="WP_067017937.1">
    <property type="nucleotide sequence ID" value="NZ_KQ949077.1"/>
</dbReference>
<feature type="chain" id="PRO_5007108708" description="Peptidoglycan binding-like domain-containing protein" evidence="1">
    <location>
        <begin position="33"/>
        <end position="189"/>
    </location>
</feature>
<feature type="domain" description="Peptidoglycan binding-like" evidence="2">
    <location>
        <begin position="92"/>
        <end position="129"/>
    </location>
</feature>
<protein>
    <recommendedName>
        <fullName evidence="2">Peptidoglycan binding-like domain-containing protein</fullName>
    </recommendedName>
</protein>
<dbReference type="Gene3D" id="1.10.101.10">
    <property type="entry name" value="PGBD-like superfamily/PGBD"/>
    <property type="match status" value="1"/>
</dbReference>
<proteinExistence type="predicted"/>
<dbReference type="AlphaFoldDB" id="A0A101V3D9"/>
<gene>
    <name evidence="3" type="ORF">AQJ91_08220</name>
</gene>
<dbReference type="OrthoDB" id="5244994at2"/>
<sequence length="189" mass="19893">MNVRTPLSRATTAAVGALAAGALAISATPASASPASGYVNGGGAYSNDWSNEGGPTGHSLYNGGKYKKSNATCLWQKILWAEGVTEQNGSLYDGDDIDGDFGPNTTYATKKLQKRWGLTADGKVGPKTFGKADAKLRYVSGSTSANRVLTVRYAGRSHSFTLKRNAQGNYSFSQDGGVKLAGYKYRSCK</sequence>
<evidence type="ECO:0000259" key="2">
    <source>
        <dbReference type="Pfam" id="PF01471"/>
    </source>
</evidence>
<comment type="caution">
    <text evidence="3">The sequence shown here is derived from an EMBL/GenBank/DDBJ whole genome shotgun (WGS) entry which is preliminary data.</text>
</comment>
<organism evidence="3 4">
    <name type="scientific">Streptomyces dysideae</name>
    <dbReference type="NCBI Taxonomy" id="909626"/>
    <lineage>
        <taxon>Bacteria</taxon>
        <taxon>Bacillati</taxon>
        <taxon>Actinomycetota</taxon>
        <taxon>Actinomycetes</taxon>
        <taxon>Kitasatosporales</taxon>
        <taxon>Streptomycetaceae</taxon>
        <taxon>Streptomyces</taxon>
    </lineage>
</organism>
<feature type="signal peptide" evidence="1">
    <location>
        <begin position="1"/>
        <end position="32"/>
    </location>
</feature>
<dbReference type="SUPFAM" id="SSF47090">
    <property type="entry name" value="PGBD-like"/>
    <property type="match status" value="1"/>
</dbReference>
<dbReference type="InterPro" id="IPR036366">
    <property type="entry name" value="PGBDSf"/>
</dbReference>
<keyword evidence="4" id="KW-1185">Reference proteome</keyword>
<evidence type="ECO:0000313" key="3">
    <source>
        <dbReference type="EMBL" id="KUO21746.1"/>
    </source>
</evidence>
<dbReference type="Pfam" id="PF01471">
    <property type="entry name" value="PG_binding_1"/>
    <property type="match status" value="1"/>
</dbReference>
<name>A0A101V3D9_9ACTN</name>
<evidence type="ECO:0000256" key="1">
    <source>
        <dbReference type="SAM" id="SignalP"/>
    </source>
</evidence>
<dbReference type="InterPro" id="IPR036365">
    <property type="entry name" value="PGBD-like_sf"/>
</dbReference>
<evidence type="ECO:0000313" key="4">
    <source>
        <dbReference type="Proteomes" id="UP000053260"/>
    </source>
</evidence>
<dbReference type="Proteomes" id="UP000053260">
    <property type="component" value="Unassembled WGS sequence"/>
</dbReference>
<keyword evidence="1" id="KW-0732">Signal</keyword>
<accession>A0A101V3D9</accession>
<dbReference type="InterPro" id="IPR002477">
    <property type="entry name" value="Peptidoglycan-bd-like"/>
</dbReference>
<reference evidence="3 4" key="1">
    <citation type="submission" date="2015-10" db="EMBL/GenBank/DDBJ databases">
        <title>Draft genome sequence of Streptomyces sp. RV15, isolated from a marine sponge.</title>
        <authorList>
            <person name="Ruckert C."/>
            <person name="Abdelmohsen U.R."/>
            <person name="Winkler A."/>
            <person name="Hentschel U."/>
            <person name="Kalinowski J."/>
            <person name="Kampfer P."/>
            <person name="Glaeser S."/>
        </authorList>
    </citation>
    <scope>NUCLEOTIDE SEQUENCE [LARGE SCALE GENOMIC DNA]</scope>
    <source>
        <strain evidence="3 4">RV15</strain>
    </source>
</reference>
<dbReference type="EMBL" id="LMXB01000022">
    <property type="protein sequence ID" value="KUO21746.1"/>
    <property type="molecule type" value="Genomic_DNA"/>
</dbReference>
<dbReference type="STRING" id="909626.AQJ91_08220"/>